<dbReference type="Gene3D" id="3.30.2230.10">
    <property type="entry name" value="DUSP-like"/>
    <property type="match status" value="1"/>
</dbReference>
<feature type="region of interest" description="Disordered" evidence="8">
    <location>
        <begin position="598"/>
        <end position="618"/>
    </location>
</feature>
<dbReference type="GO" id="GO:0006508">
    <property type="term" value="P:proteolysis"/>
    <property type="evidence" value="ECO:0007669"/>
    <property type="project" value="UniProtKB-KW"/>
</dbReference>
<comment type="catalytic activity">
    <reaction evidence="1 7">
        <text>Thiol-dependent hydrolysis of ester, thioester, amide, peptide and isopeptide bonds formed by the C-terminal Gly of ubiquitin (a 76-residue protein attached to proteins as an intracellular targeting signal).</text>
        <dbReference type="EC" id="3.4.19.12"/>
    </reaction>
</comment>
<dbReference type="PROSITE" id="PS00973">
    <property type="entry name" value="USP_2"/>
    <property type="match status" value="1"/>
</dbReference>
<name>A0ABD6EDX3_9BILA</name>
<evidence type="ECO:0000256" key="2">
    <source>
        <dbReference type="ARBA" id="ARBA00009085"/>
    </source>
</evidence>
<dbReference type="InterPro" id="IPR035927">
    <property type="entry name" value="DUSP-like_sf"/>
</dbReference>
<dbReference type="EMBL" id="JBGFUD010002968">
    <property type="protein sequence ID" value="MFH4978200.1"/>
    <property type="molecule type" value="Genomic_DNA"/>
</dbReference>
<dbReference type="InterPro" id="IPR028889">
    <property type="entry name" value="USP"/>
</dbReference>
<dbReference type="PANTHER" id="PTHR21646">
    <property type="entry name" value="UBIQUITIN CARBOXYL-TERMINAL HYDROLASE"/>
    <property type="match status" value="1"/>
</dbReference>
<dbReference type="AlphaFoldDB" id="A0ABD6EDX3"/>
<evidence type="ECO:0000256" key="5">
    <source>
        <dbReference type="ARBA" id="ARBA00022801"/>
    </source>
</evidence>
<accession>A0ABD6EDX3</accession>
<evidence type="ECO:0000256" key="8">
    <source>
        <dbReference type="SAM" id="MobiDB-lite"/>
    </source>
</evidence>
<dbReference type="Proteomes" id="UP001608902">
    <property type="component" value="Unassembled WGS sequence"/>
</dbReference>
<keyword evidence="4 7" id="KW-0833">Ubl conjugation pathway</keyword>
<dbReference type="PANTHER" id="PTHR21646:SF24">
    <property type="entry name" value="UBIQUITIN CARBOXYL-TERMINAL HYDROLASE"/>
    <property type="match status" value="1"/>
</dbReference>
<dbReference type="PROSITE" id="PS51283">
    <property type="entry name" value="DUSP"/>
    <property type="match status" value="1"/>
</dbReference>
<organism evidence="11 12">
    <name type="scientific">Gnathostoma spinigerum</name>
    <dbReference type="NCBI Taxonomy" id="75299"/>
    <lineage>
        <taxon>Eukaryota</taxon>
        <taxon>Metazoa</taxon>
        <taxon>Ecdysozoa</taxon>
        <taxon>Nematoda</taxon>
        <taxon>Chromadorea</taxon>
        <taxon>Rhabditida</taxon>
        <taxon>Spirurina</taxon>
        <taxon>Gnathostomatomorpha</taxon>
        <taxon>Gnathostomatoidea</taxon>
        <taxon>Gnathostomatidae</taxon>
        <taxon>Gnathostoma</taxon>
    </lineage>
</organism>
<dbReference type="CDD" id="cd02257">
    <property type="entry name" value="Peptidase_C19"/>
    <property type="match status" value="1"/>
</dbReference>
<feature type="domain" description="USP" evidence="9">
    <location>
        <begin position="262"/>
        <end position="841"/>
    </location>
</feature>
<evidence type="ECO:0000313" key="12">
    <source>
        <dbReference type="Proteomes" id="UP001608902"/>
    </source>
</evidence>
<dbReference type="PROSITE" id="PS50235">
    <property type="entry name" value="USP_3"/>
    <property type="match status" value="1"/>
</dbReference>
<keyword evidence="3 7" id="KW-0645">Protease</keyword>
<evidence type="ECO:0000256" key="7">
    <source>
        <dbReference type="RuleBase" id="RU366025"/>
    </source>
</evidence>
<dbReference type="InterPro" id="IPR038765">
    <property type="entry name" value="Papain-like_cys_pep_sf"/>
</dbReference>
<dbReference type="EC" id="3.4.19.12" evidence="7"/>
<dbReference type="InterPro" id="IPR006615">
    <property type="entry name" value="Pept_C19_DUSP"/>
</dbReference>
<dbReference type="InterPro" id="IPR018200">
    <property type="entry name" value="USP_CS"/>
</dbReference>
<comment type="similarity">
    <text evidence="2 7">Belongs to the peptidase C19 family.</text>
</comment>
<dbReference type="SMART" id="SM00695">
    <property type="entry name" value="DUSP"/>
    <property type="match status" value="1"/>
</dbReference>
<dbReference type="CDD" id="cd02674">
    <property type="entry name" value="Peptidase_C19R"/>
    <property type="match status" value="1"/>
</dbReference>
<proteinExistence type="inferred from homology"/>
<keyword evidence="12" id="KW-1185">Reference proteome</keyword>
<evidence type="ECO:0000256" key="6">
    <source>
        <dbReference type="ARBA" id="ARBA00022807"/>
    </source>
</evidence>
<evidence type="ECO:0000256" key="1">
    <source>
        <dbReference type="ARBA" id="ARBA00000707"/>
    </source>
</evidence>
<dbReference type="PROSITE" id="PS00972">
    <property type="entry name" value="USP_1"/>
    <property type="match status" value="1"/>
</dbReference>
<dbReference type="Pfam" id="PF06337">
    <property type="entry name" value="DUSP"/>
    <property type="match status" value="1"/>
</dbReference>
<dbReference type="InterPro" id="IPR050185">
    <property type="entry name" value="Ub_carboxyl-term_hydrolase"/>
</dbReference>
<evidence type="ECO:0000259" key="10">
    <source>
        <dbReference type="PROSITE" id="PS51283"/>
    </source>
</evidence>
<dbReference type="GO" id="GO:0004843">
    <property type="term" value="F:cysteine-type deubiquitinase activity"/>
    <property type="evidence" value="ECO:0007669"/>
    <property type="project" value="UniProtKB-UniRule"/>
</dbReference>
<evidence type="ECO:0000256" key="4">
    <source>
        <dbReference type="ARBA" id="ARBA00022786"/>
    </source>
</evidence>
<dbReference type="Gene3D" id="3.90.70.10">
    <property type="entry name" value="Cysteine proteinases"/>
    <property type="match status" value="2"/>
</dbReference>
<evidence type="ECO:0000313" key="11">
    <source>
        <dbReference type="EMBL" id="MFH4978200.1"/>
    </source>
</evidence>
<evidence type="ECO:0000259" key="9">
    <source>
        <dbReference type="PROSITE" id="PS50235"/>
    </source>
</evidence>
<dbReference type="Pfam" id="PF00443">
    <property type="entry name" value="UCH"/>
    <property type="match status" value="1"/>
</dbReference>
<dbReference type="InterPro" id="IPR001394">
    <property type="entry name" value="Peptidase_C19_UCH"/>
</dbReference>
<gene>
    <name evidence="11" type="ORF">AB6A40_004909</name>
</gene>
<reference evidence="11 12" key="1">
    <citation type="submission" date="2024-08" db="EMBL/GenBank/DDBJ databases">
        <title>Gnathostoma spinigerum genome.</title>
        <authorList>
            <person name="Gonzalez-Bertolin B."/>
            <person name="Monzon S."/>
            <person name="Zaballos A."/>
            <person name="Jimenez P."/>
            <person name="Dekumyoy P."/>
            <person name="Varona S."/>
            <person name="Cuesta I."/>
            <person name="Sumanam S."/>
            <person name="Adisakwattana P."/>
            <person name="Gasser R.B."/>
            <person name="Hernandez-Gonzalez A."/>
            <person name="Young N.D."/>
            <person name="Perteguer M.J."/>
        </authorList>
    </citation>
    <scope>NUCLEOTIDE SEQUENCE [LARGE SCALE GENOMIC DNA]</scope>
    <source>
        <strain evidence="11">AL3</strain>
        <tissue evidence="11">Liver</tissue>
    </source>
</reference>
<feature type="domain" description="DUSP" evidence="10">
    <location>
        <begin position="15"/>
        <end position="124"/>
    </location>
</feature>
<keyword evidence="6 7" id="KW-0788">Thiol protease</keyword>
<keyword evidence="5 7" id="KW-0378">Hydrolase</keyword>
<evidence type="ECO:0000256" key="3">
    <source>
        <dbReference type="ARBA" id="ARBA00022670"/>
    </source>
</evidence>
<dbReference type="SUPFAM" id="SSF143791">
    <property type="entry name" value="DUSP-like"/>
    <property type="match status" value="1"/>
</dbReference>
<comment type="caution">
    <text evidence="11">The sequence shown here is derived from an EMBL/GenBank/DDBJ whole genome shotgun (WGS) entry which is preliminary data.</text>
</comment>
<protein>
    <recommendedName>
        <fullName evidence="7">Ubiquitin carboxyl-terminal hydrolase</fullName>
        <ecNumber evidence="7">3.4.19.12</ecNumber>
    </recommendedName>
</protein>
<dbReference type="SUPFAM" id="SSF54001">
    <property type="entry name" value="Cysteine proteinases"/>
    <property type="match status" value="1"/>
</dbReference>
<sequence>MFLCSLKDSFSMRDNIGTWSYESAQKLLDDIEKYPLRNGENWYIISLKWWNELVRWIDSRLEPPPPAAMDLAELTISNGAKYELKPNLQERGDYVLVPEFAFRLLRDRFGVVNAERDVVMRQVITRDGLQPFVGVYLFSIKVARADRVSSPVQLQLSRRETISSLRHRVFSMLDLDETKQYDYYLVDRDKIEKLELLEDGDFENLALQNRIIVIDMPDEHSILRYSNYKPKRQIPDNSLRAPASASVSSVEAIVPLHTPGVCGLSNLGNTCFMNSAIQCASNITELTEYFRSGRYITEINEENPLGAQGELARAYADLINQLWSGNHSHIVPRNFKNVVGHYAPRFSGFQQQDSQELLAYLLDGLHEDLNRVRKKPLVPCSEYDDGRPAELAEKAWENHLKRNDSIIVDIMHGQLVSKVVCAECHKASLKFDAWNFFPLTVPYKDKPTRLSVVFIPLSPVEKWRCFSVSLYNQTTVKTVRLLLCEKLDMDRDTNMLFAVVERNKLKKIMQEDANMLDAFPRERYYSSRVVYAWQVETRVGAPANILVVQNKLKGVDEPACLPMLFAVEPVSELPRSMIDDKILPRAKKYFMDKSYHIDSDSGGSSGSGCSSDQEGNVESHSPYGNLVAIEWAALPQSSISSRNLLNEETITWPKSEPHLATMNIVWNRAEFGFNQVSNLLEIDVTVPSEKKSTYSLLDCLDLTTQKDDLYGSNAWDCPFCKKLQSATKQLGLWRMPQIMMLHLKRFRHTRWSREKIDTPIEIPVKNLTLDAKVTASGCEKNVYDLVAVINHFGGLGGGHYTAWAQNGGCWYDYNDSSVTPIQMSPTSFVSRDAYVLIYRRVSLSSSSCASLAMHLMKAEPNIEMEVDN</sequence>